<dbReference type="PANTHER" id="PTHR15549">
    <property type="entry name" value="PAIRED IMMUNOGLOBULIN-LIKE TYPE 2 RECEPTOR"/>
    <property type="match status" value="1"/>
</dbReference>
<evidence type="ECO:0000256" key="5">
    <source>
        <dbReference type="SAM" id="MobiDB-lite"/>
    </source>
</evidence>
<comment type="caution">
    <text evidence="7">The sequence shown here is derived from an EMBL/GenBank/DDBJ whole genome shotgun (WGS) entry which is preliminary data.</text>
</comment>
<evidence type="ECO:0000256" key="6">
    <source>
        <dbReference type="SAM" id="Phobius"/>
    </source>
</evidence>
<evidence type="ECO:0000256" key="2">
    <source>
        <dbReference type="ARBA" id="ARBA00022692"/>
    </source>
</evidence>
<keyword evidence="3 6" id="KW-1133">Transmembrane helix</keyword>
<evidence type="ECO:0000256" key="1">
    <source>
        <dbReference type="ARBA" id="ARBA00004167"/>
    </source>
</evidence>
<dbReference type="GO" id="GO:0016020">
    <property type="term" value="C:membrane"/>
    <property type="evidence" value="ECO:0007669"/>
    <property type="project" value="UniProtKB-SubCell"/>
</dbReference>
<feature type="compositionally biased region" description="Low complexity" evidence="5">
    <location>
        <begin position="134"/>
        <end position="169"/>
    </location>
</feature>
<dbReference type="Proteomes" id="UP000664132">
    <property type="component" value="Unassembled WGS sequence"/>
</dbReference>
<accession>A0A8H7WB25</accession>
<comment type="subcellular location">
    <subcellularLocation>
        <location evidence="1">Membrane</location>
        <topology evidence="1">Single-pass membrane protein</topology>
    </subcellularLocation>
</comment>
<feature type="compositionally biased region" description="Pro residues" evidence="5">
    <location>
        <begin position="275"/>
        <end position="284"/>
    </location>
</feature>
<feature type="region of interest" description="Disordered" evidence="5">
    <location>
        <begin position="133"/>
        <end position="179"/>
    </location>
</feature>
<evidence type="ECO:0000313" key="8">
    <source>
        <dbReference type="Proteomes" id="UP000664132"/>
    </source>
</evidence>
<keyword evidence="2 6" id="KW-0812">Transmembrane</keyword>
<protein>
    <recommendedName>
        <fullName evidence="9">Mid2 domain-containing protein</fullName>
    </recommendedName>
</protein>
<keyword evidence="4 6" id="KW-0472">Membrane</keyword>
<keyword evidence="8" id="KW-1185">Reference proteome</keyword>
<evidence type="ECO:0000256" key="3">
    <source>
        <dbReference type="ARBA" id="ARBA00022989"/>
    </source>
</evidence>
<dbReference type="InterPro" id="IPR051694">
    <property type="entry name" value="Immunoregulatory_rcpt-like"/>
</dbReference>
<dbReference type="AlphaFoldDB" id="A0A8H7WB25"/>
<dbReference type="OrthoDB" id="3692311at2759"/>
<dbReference type="PANTHER" id="PTHR15549:SF26">
    <property type="entry name" value="AXIAL BUDDING PATTERN PROTEIN 2-RELATED"/>
    <property type="match status" value="1"/>
</dbReference>
<evidence type="ECO:0000256" key="4">
    <source>
        <dbReference type="ARBA" id="ARBA00023136"/>
    </source>
</evidence>
<feature type="region of interest" description="Disordered" evidence="5">
    <location>
        <begin position="270"/>
        <end position="293"/>
    </location>
</feature>
<gene>
    <name evidence="7" type="ORF">IFR04_005736</name>
</gene>
<dbReference type="EMBL" id="JAFJYH010000071">
    <property type="protein sequence ID" value="KAG4421093.1"/>
    <property type="molecule type" value="Genomic_DNA"/>
</dbReference>
<feature type="transmembrane region" description="Helical" evidence="6">
    <location>
        <begin position="184"/>
        <end position="206"/>
    </location>
</feature>
<name>A0A8H7WB25_9HELO</name>
<feature type="region of interest" description="Disordered" evidence="5">
    <location>
        <begin position="352"/>
        <end position="394"/>
    </location>
</feature>
<sequence>MSGDTMGTCPLGGLWYTCTAQNPTFLGCCTSNPCQGNSKTCPASDLRAAGMGTGPGPDPGLTSNDASYWPNVKCSVGKWWTCAMQTPSFQGCCEENPCGGDGTGCPDGLLHPAEFSTVTSIVPTRTSIIVTPMATTSATTTASTRETNTSNSPDAVSATASATSEPSAEGSVPEKNSSNLPIRAIAGGAGGGIAILIIGLVIFCLCRKRRQKKFSSHNDSLPTMGNRPQVASLFMSKGNESGHKQSNPEVYYPDQSMFGVQNATKYTQIRTTSPPVSPSPPPYQSPQASPNPNLHEIDSSNVATFGSHSHIHQPVSHVRDGSDLAEDGIAELPHSPAAGNRWRSERPNTMASVEIGDSGSRGSQISPVSDGMVSANDQMKKGRESYVSWQSLSP</sequence>
<proteinExistence type="predicted"/>
<dbReference type="GO" id="GO:0071944">
    <property type="term" value="C:cell periphery"/>
    <property type="evidence" value="ECO:0007669"/>
    <property type="project" value="UniProtKB-ARBA"/>
</dbReference>
<evidence type="ECO:0008006" key="9">
    <source>
        <dbReference type="Google" id="ProtNLM"/>
    </source>
</evidence>
<reference evidence="7" key="1">
    <citation type="submission" date="2021-02" db="EMBL/GenBank/DDBJ databases">
        <title>Genome sequence Cadophora malorum strain M34.</title>
        <authorList>
            <person name="Stefanovic E."/>
            <person name="Vu D."/>
            <person name="Scully C."/>
            <person name="Dijksterhuis J."/>
            <person name="Roader J."/>
            <person name="Houbraken J."/>
        </authorList>
    </citation>
    <scope>NUCLEOTIDE SEQUENCE</scope>
    <source>
        <strain evidence="7">M34</strain>
    </source>
</reference>
<organism evidence="7 8">
    <name type="scientific">Cadophora malorum</name>
    <dbReference type="NCBI Taxonomy" id="108018"/>
    <lineage>
        <taxon>Eukaryota</taxon>
        <taxon>Fungi</taxon>
        <taxon>Dikarya</taxon>
        <taxon>Ascomycota</taxon>
        <taxon>Pezizomycotina</taxon>
        <taxon>Leotiomycetes</taxon>
        <taxon>Helotiales</taxon>
        <taxon>Ploettnerulaceae</taxon>
        <taxon>Cadophora</taxon>
    </lineage>
</organism>
<evidence type="ECO:0000313" key="7">
    <source>
        <dbReference type="EMBL" id="KAG4421093.1"/>
    </source>
</evidence>